<organism evidence="2 3">
    <name type="scientific">Prevotella brunnea</name>
    <dbReference type="NCBI Taxonomy" id="2508867"/>
    <lineage>
        <taxon>Bacteria</taxon>
        <taxon>Pseudomonadati</taxon>
        <taxon>Bacteroidota</taxon>
        <taxon>Bacteroidia</taxon>
        <taxon>Bacteroidales</taxon>
        <taxon>Prevotellaceae</taxon>
        <taxon>Prevotella</taxon>
    </lineage>
</organism>
<protein>
    <submittedName>
        <fullName evidence="2">Helix-turn-helix domain-containing protein</fullName>
    </submittedName>
</protein>
<accession>A0A5C8GLT5</accession>
<keyword evidence="3" id="KW-1185">Reference proteome</keyword>
<dbReference type="CDD" id="cd00093">
    <property type="entry name" value="HTH_XRE"/>
    <property type="match status" value="1"/>
</dbReference>
<dbReference type="PROSITE" id="PS50943">
    <property type="entry name" value="HTH_CROC1"/>
    <property type="match status" value="1"/>
</dbReference>
<proteinExistence type="predicted"/>
<dbReference type="Proteomes" id="UP000321612">
    <property type="component" value="Unassembled WGS sequence"/>
</dbReference>
<dbReference type="InterPro" id="IPR001387">
    <property type="entry name" value="Cro/C1-type_HTH"/>
</dbReference>
<gene>
    <name evidence="2" type="ORF">ETF27_01285</name>
</gene>
<dbReference type="EMBL" id="SDIK01000010">
    <property type="protein sequence ID" value="TXJ63158.1"/>
    <property type="molecule type" value="Genomic_DNA"/>
</dbReference>
<dbReference type="RefSeq" id="WP_007175455.1">
    <property type="nucleotide sequence ID" value="NZ_SDIK01000010.1"/>
</dbReference>
<comment type="caution">
    <text evidence="2">The sequence shown here is derived from an EMBL/GenBank/DDBJ whole genome shotgun (WGS) entry which is preliminary data.</text>
</comment>
<dbReference type="AlphaFoldDB" id="A0A5C8GLT5"/>
<evidence type="ECO:0000313" key="3">
    <source>
        <dbReference type="Proteomes" id="UP000321612"/>
    </source>
</evidence>
<evidence type="ECO:0000313" key="2">
    <source>
        <dbReference type="EMBL" id="TXJ63158.1"/>
    </source>
</evidence>
<sequence length="148" mass="16748">MAKELSNTQKKEWAKTLYLKENLTQQEIADRVGVSRATVNRWIADGKWEEQKVGLTLTREEQVANLYRQVAEINRKIAEKPEGARFASNAEADILGKLSAAIRKMETDVGIADVISVQTKFIEFLRPIDLDKAKELTQLSDAFIKSLL</sequence>
<dbReference type="Gene3D" id="1.10.10.60">
    <property type="entry name" value="Homeodomain-like"/>
    <property type="match status" value="1"/>
</dbReference>
<evidence type="ECO:0000259" key="1">
    <source>
        <dbReference type="PROSITE" id="PS50943"/>
    </source>
</evidence>
<reference evidence="3" key="1">
    <citation type="submission" date="2019-05" db="EMBL/GenBank/DDBJ databases">
        <title>Prevotella brunnea sp. nov., isolated from a wound of a patient.</title>
        <authorList>
            <person name="Buhl M."/>
        </authorList>
    </citation>
    <scope>NUCLEOTIDE SEQUENCE [LARGE SCALE GENOMIC DNA]</scope>
    <source>
        <strain evidence="3">A2672</strain>
    </source>
</reference>
<name>A0A5C8GLT5_9BACT</name>
<feature type="domain" description="HTH cro/C1-type" evidence="1">
    <location>
        <begin position="15"/>
        <end position="42"/>
    </location>
</feature>
<dbReference type="Pfam" id="PF13384">
    <property type="entry name" value="HTH_23"/>
    <property type="match status" value="1"/>
</dbReference>
<dbReference type="OrthoDB" id="1068999at2"/>